<keyword evidence="1" id="KW-1133">Transmembrane helix</keyword>
<keyword evidence="1" id="KW-0812">Transmembrane</keyword>
<dbReference type="AlphaFoldDB" id="A0A6L6PRQ8"/>
<feature type="transmembrane region" description="Helical" evidence="1">
    <location>
        <begin position="178"/>
        <end position="195"/>
    </location>
</feature>
<protein>
    <submittedName>
        <fullName evidence="4">CHRD domain-containing protein</fullName>
    </submittedName>
</protein>
<keyword evidence="2" id="KW-0732">Signal</keyword>
<dbReference type="SMART" id="SM00754">
    <property type="entry name" value="CHRD"/>
    <property type="match status" value="1"/>
</dbReference>
<dbReference type="Proteomes" id="UP000475582">
    <property type="component" value="Unassembled WGS sequence"/>
</dbReference>
<name>A0A6L6PRQ8_9BURK</name>
<feature type="domain" description="CHRD" evidence="3">
    <location>
        <begin position="25"/>
        <end position="174"/>
    </location>
</feature>
<feature type="signal peptide" evidence="2">
    <location>
        <begin position="1"/>
        <end position="26"/>
    </location>
</feature>
<reference evidence="4 5" key="1">
    <citation type="submission" date="2019-11" db="EMBL/GenBank/DDBJ databases">
        <title>Type strains purchased from KCTC, JCM and DSMZ.</title>
        <authorList>
            <person name="Lu H."/>
        </authorList>
    </citation>
    <scope>NUCLEOTIDE SEQUENCE [LARGE SCALE GENOMIC DNA]</scope>
    <source>
        <strain evidence="4 5">KCTC 22382</strain>
    </source>
</reference>
<sequence>MKLHVRTWATAALLCAGMAAASAASAATYTTILTGPQESPPNTSEGIGAAAVQFDTSTHVLQISFAFAGLEGDSTVAHIHCCTAAPGSGSAIPATELPSLDGFPTGVKTGAYSHFFDTSLASNWNPAFLSAYGGVTGAENALWAGLNAGSAYLNIHSTEYPNGEIRGFLMPVTAVPEPAGIAMLGLGLPALLLVARRRKST</sequence>
<accession>A0A6L6PRQ8</accession>
<evidence type="ECO:0000256" key="2">
    <source>
        <dbReference type="SAM" id="SignalP"/>
    </source>
</evidence>
<dbReference type="Pfam" id="PF07452">
    <property type="entry name" value="CHRD"/>
    <property type="match status" value="1"/>
</dbReference>
<dbReference type="NCBIfam" id="TIGR02595">
    <property type="entry name" value="PEP_CTERM"/>
    <property type="match status" value="1"/>
</dbReference>
<evidence type="ECO:0000256" key="1">
    <source>
        <dbReference type="SAM" id="Phobius"/>
    </source>
</evidence>
<keyword evidence="1" id="KW-0472">Membrane</keyword>
<evidence type="ECO:0000313" key="5">
    <source>
        <dbReference type="Proteomes" id="UP000475582"/>
    </source>
</evidence>
<evidence type="ECO:0000313" key="4">
    <source>
        <dbReference type="EMBL" id="MTV41783.1"/>
    </source>
</evidence>
<dbReference type="EMBL" id="WNKY01000070">
    <property type="protein sequence ID" value="MTV41783.1"/>
    <property type="molecule type" value="Genomic_DNA"/>
</dbReference>
<dbReference type="PROSITE" id="PS50933">
    <property type="entry name" value="CHRD"/>
    <property type="match status" value="1"/>
</dbReference>
<organism evidence="4 5">
    <name type="scientific">Duganella radicis</name>
    <dbReference type="NCBI Taxonomy" id="551988"/>
    <lineage>
        <taxon>Bacteria</taxon>
        <taxon>Pseudomonadati</taxon>
        <taxon>Pseudomonadota</taxon>
        <taxon>Betaproteobacteria</taxon>
        <taxon>Burkholderiales</taxon>
        <taxon>Oxalobacteraceae</taxon>
        <taxon>Telluria group</taxon>
        <taxon>Duganella</taxon>
    </lineage>
</organism>
<dbReference type="RefSeq" id="WP_155468183.1">
    <property type="nucleotide sequence ID" value="NZ_WNKY01000070.1"/>
</dbReference>
<gene>
    <name evidence="4" type="ORF">GM676_29960</name>
</gene>
<keyword evidence="5" id="KW-1185">Reference proteome</keyword>
<feature type="chain" id="PRO_5026767758" evidence="2">
    <location>
        <begin position="27"/>
        <end position="201"/>
    </location>
</feature>
<dbReference type="InterPro" id="IPR013424">
    <property type="entry name" value="Ice-binding_C"/>
</dbReference>
<dbReference type="OrthoDB" id="571052at2"/>
<dbReference type="InterPro" id="IPR010895">
    <property type="entry name" value="CHRD"/>
</dbReference>
<comment type="caution">
    <text evidence="4">The sequence shown here is derived from an EMBL/GenBank/DDBJ whole genome shotgun (WGS) entry which is preliminary data.</text>
</comment>
<evidence type="ECO:0000259" key="3">
    <source>
        <dbReference type="PROSITE" id="PS50933"/>
    </source>
</evidence>
<proteinExistence type="predicted"/>